<dbReference type="RefSeq" id="YP_004301388.1">
    <property type="nucleotide sequence ID" value="NC_015253.1"/>
</dbReference>
<sequence>MYRSYLLHNIERGLRTSNRNLLKRLTKSLPTRSHVRCMVTVSRDRRLFLDRFLSINSKPVFYYLKLKEGVSI</sequence>
<evidence type="ECO:0000313" key="1">
    <source>
        <dbReference type="EMBL" id="ADJ53095.1"/>
    </source>
</evidence>
<protein>
    <submittedName>
        <fullName evidence="1">Gp55</fullName>
    </submittedName>
</protein>
<dbReference type="Proteomes" id="UP000000331">
    <property type="component" value="Segment"/>
</dbReference>
<accession>D9J0K2</accession>
<dbReference type="KEGG" id="vg:10359091"/>
<evidence type="ECO:0000313" key="2">
    <source>
        <dbReference type="Proteomes" id="UP000000331"/>
    </source>
</evidence>
<dbReference type="EMBL" id="HM242243">
    <property type="protein sequence ID" value="ADJ53095.1"/>
    <property type="molecule type" value="Genomic_DNA"/>
</dbReference>
<dbReference type="GeneID" id="10359091"/>
<keyword evidence="2" id="KW-1185">Reference proteome</keyword>
<organism evidence="1 2">
    <name type="scientific">Brochothrix phage A9</name>
    <dbReference type="NCBI Taxonomy" id="857312"/>
    <lineage>
        <taxon>Viruses</taxon>
        <taxon>Duplodnaviria</taxon>
        <taxon>Heunggongvirae</taxon>
        <taxon>Uroviricota</taxon>
        <taxon>Caudoviricetes</taxon>
        <taxon>Herelleviridae</taxon>
        <taxon>Klumppvirus</taxon>
        <taxon>Klumppvirus A9</taxon>
    </lineage>
</organism>
<name>D9J0K2_9CAUD</name>
<proteinExistence type="predicted"/>
<reference evidence="1 2" key="1">
    <citation type="journal article" date="2010" name="J. Bacteriol.">
        <title>Brochothrix thermosphacta bacteriophages feature heterogeneous and highly mosaic genomes and utilize unique prophage insertion sites.</title>
        <authorList>
            <person name="Kilcher S."/>
            <person name="Loessner M.J."/>
            <person name="Klumpp J."/>
        </authorList>
    </citation>
    <scope>NUCLEOTIDE SEQUENCE [LARGE SCALE GENOMIC DNA]</scope>
</reference>